<accession>A0A8H3B979</accession>
<feature type="transmembrane region" description="Helical" evidence="9">
    <location>
        <begin position="50"/>
        <end position="73"/>
    </location>
</feature>
<keyword evidence="2 7" id="KW-0812">Transmembrane</keyword>
<evidence type="ECO:0000256" key="4">
    <source>
        <dbReference type="ARBA" id="ARBA00022989"/>
    </source>
</evidence>
<feature type="transmembrane region" description="Helical" evidence="9">
    <location>
        <begin position="106"/>
        <end position="127"/>
    </location>
</feature>
<dbReference type="InterPro" id="IPR002550">
    <property type="entry name" value="CNNM"/>
</dbReference>
<organism evidence="12 13">
    <name type="scientific">Rhizoctonia solani</name>
    <dbReference type="NCBI Taxonomy" id="456999"/>
    <lineage>
        <taxon>Eukaryota</taxon>
        <taxon>Fungi</taxon>
        <taxon>Dikarya</taxon>
        <taxon>Basidiomycota</taxon>
        <taxon>Agaricomycotina</taxon>
        <taxon>Agaricomycetes</taxon>
        <taxon>Cantharellales</taxon>
        <taxon>Ceratobasidiaceae</taxon>
        <taxon>Rhizoctonia</taxon>
    </lineage>
</organism>
<evidence type="ECO:0008006" key="14">
    <source>
        <dbReference type="Google" id="ProtNLM"/>
    </source>
</evidence>
<gene>
    <name evidence="12" type="ORF">RDB_LOCUS69966</name>
</gene>
<dbReference type="PANTHER" id="PTHR12064:SF97">
    <property type="entry name" value="METAL TRANSPORTER CNNM-5"/>
    <property type="match status" value="1"/>
</dbReference>
<dbReference type="SUPFAM" id="SSF54631">
    <property type="entry name" value="CBS-domain pair"/>
    <property type="match status" value="1"/>
</dbReference>
<keyword evidence="6" id="KW-0129">CBS domain</keyword>
<name>A0A8H3B979_9AGAM</name>
<comment type="subcellular location">
    <subcellularLocation>
        <location evidence="1">Membrane</location>
        <topology evidence="1">Multi-pass membrane protein</topology>
    </subcellularLocation>
</comment>
<protein>
    <recommendedName>
        <fullName evidence="14">DUF21-domain-containing protein</fullName>
    </recommendedName>
</protein>
<dbReference type="InterPro" id="IPR045095">
    <property type="entry name" value="ACDP"/>
</dbReference>
<keyword evidence="5 7" id="KW-0472">Membrane</keyword>
<dbReference type="EMBL" id="CAJMWX010001041">
    <property type="protein sequence ID" value="CAE6451358.1"/>
    <property type="molecule type" value="Genomic_DNA"/>
</dbReference>
<feature type="domain" description="CNNM transmembrane" evidence="11">
    <location>
        <begin position="42"/>
        <end position="224"/>
    </location>
</feature>
<evidence type="ECO:0000256" key="8">
    <source>
        <dbReference type="SAM" id="MobiDB-lite"/>
    </source>
</evidence>
<comment type="caution">
    <text evidence="12">The sequence shown here is derived from an EMBL/GenBank/DDBJ whole genome shotgun (WGS) entry which is preliminary data.</text>
</comment>
<dbReference type="Gene3D" id="3.10.580.10">
    <property type="entry name" value="CBS-domain"/>
    <property type="match status" value="1"/>
</dbReference>
<evidence type="ECO:0000256" key="3">
    <source>
        <dbReference type="ARBA" id="ARBA00022737"/>
    </source>
</evidence>
<evidence type="ECO:0000313" key="12">
    <source>
        <dbReference type="EMBL" id="CAE6451358.1"/>
    </source>
</evidence>
<dbReference type="GO" id="GO:0005737">
    <property type="term" value="C:cytoplasm"/>
    <property type="evidence" value="ECO:0007669"/>
    <property type="project" value="TreeGrafter"/>
</dbReference>
<evidence type="ECO:0000259" key="11">
    <source>
        <dbReference type="PROSITE" id="PS51846"/>
    </source>
</evidence>
<evidence type="ECO:0000256" key="7">
    <source>
        <dbReference type="PROSITE-ProRule" id="PRU01193"/>
    </source>
</evidence>
<dbReference type="InterPro" id="IPR046342">
    <property type="entry name" value="CBS_dom_sf"/>
</dbReference>
<dbReference type="Pfam" id="PF01595">
    <property type="entry name" value="CNNM"/>
    <property type="match status" value="1"/>
</dbReference>
<keyword evidence="4 7" id="KW-1133">Transmembrane helix</keyword>
<feature type="domain" description="CBS" evidence="10">
    <location>
        <begin position="243"/>
        <end position="305"/>
    </location>
</feature>
<evidence type="ECO:0000256" key="2">
    <source>
        <dbReference type="ARBA" id="ARBA00022692"/>
    </source>
</evidence>
<dbReference type="Proteomes" id="UP000663888">
    <property type="component" value="Unassembled WGS sequence"/>
</dbReference>
<feature type="compositionally biased region" description="Polar residues" evidence="8">
    <location>
        <begin position="461"/>
        <end position="472"/>
    </location>
</feature>
<sequence length="499" mass="54695">MSTSSRTRSNRAIAGLFFVISRAAHASPIFNVKAEEPEEPIGSAGFWWKMVVSMGLVLLGGAFAGLTLGLMGLDELHLRVLATSSDDLNEKKNANKVLGLMKKGRHWVLVVLLLGNVIVNESLPIFLDSAIGGGVAAVAISTVMIVIFGIIPQAVCARYGLQIGAASAPLVLCMMYIFAPIAWPIAKLLDWVLGNDETNTYKKAELKSFLQFHREGAEPLRDDEISILNGVLSLNEKKVSEIMTPMHDVVTLSSDTVLDHKHVDMILTSGYSRIPIHEPGSPTNFIGILLIKKLLSYDPSQGLPVSAFPLSILPEARPSISCFQALDYFQTGRSHLLLITENPGEPHGALGVITLEDIIEEIISEEIVDETDRYEDNRHKRRAKRQSTAAIMRGIVEREKRRWSYNSYGDGAVDADTPRTSRAPTPKQTPSREPMEITRLVPIDEDTGMGNGHHEGPRNYGATTSVQGSLANGSAERGRDRDRSQSRHRGLFTDSPTRS</sequence>
<evidence type="ECO:0000259" key="10">
    <source>
        <dbReference type="PROSITE" id="PS51371"/>
    </source>
</evidence>
<feature type="compositionally biased region" description="Basic and acidic residues" evidence="8">
    <location>
        <begin position="476"/>
        <end position="485"/>
    </location>
</feature>
<evidence type="ECO:0000256" key="6">
    <source>
        <dbReference type="PROSITE-ProRule" id="PRU00703"/>
    </source>
</evidence>
<dbReference type="FunFam" id="3.10.580.10:FF:000006">
    <property type="entry name" value="DUF21 and CBS domain protein"/>
    <property type="match status" value="1"/>
</dbReference>
<dbReference type="GO" id="GO:0010960">
    <property type="term" value="P:magnesium ion homeostasis"/>
    <property type="evidence" value="ECO:0007669"/>
    <property type="project" value="InterPro"/>
</dbReference>
<dbReference type="GO" id="GO:0016020">
    <property type="term" value="C:membrane"/>
    <property type="evidence" value="ECO:0007669"/>
    <property type="project" value="UniProtKB-SubCell"/>
</dbReference>
<evidence type="ECO:0000256" key="5">
    <source>
        <dbReference type="ARBA" id="ARBA00023136"/>
    </source>
</evidence>
<evidence type="ECO:0000313" key="13">
    <source>
        <dbReference type="Proteomes" id="UP000663888"/>
    </source>
</evidence>
<dbReference type="GO" id="GO:0030026">
    <property type="term" value="P:intracellular manganese ion homeostasis"/>
    <property type="evidence" value="ECO:0007669"/>
    <property type="project" value="TreeGrafter"/>
</dbReference>
<evidence type="ECO:0000256" key="1">
    <source>
        <dbReference type="ARBA" id="ARBA00004141"/>
    </source>
</evidence>
<dbReference type="InterPro" id="IPR000644">
    <property type="entry name" value="CBS_dom"/>
</dbReference>
<feature type="transmembrane region" description="Helical" evidence="9">
    <location>
        <begin position="133"/>
        <end position="151"/>
    </location>
</feature>
<feature type="compositionally biased region" description="Polar residues" evidence="8">
    <location>
        <begin position="418"/>
        <end position="431"/>
    </location>
</feature>
<dbReference type="AlphaFoldDB" id="A0A8H3B979"/>
<proteinExistence type="predicted"/>
<dbReference type="PROSITE" id="PS51846">
    <property type="entry name" value="CNNM"/>
    <property type="match status" value="1"/>
</dbReference>
<dbReference type="PROSITE" id="PS51371">
    <property type="entry name" value="CBS"/>
    <property type="match status" value="1"/>
</dbReference>
<reference evidence="12" key="1">
    <citation type="submission" date="2021-01" db="EMBL/GenBank/DDBJ databases">
        <authorList>
            <person name="Kaushik A."/>
        </authorList>
    </citation>
    <scope>NUCLEOTIDE SEQUENCE</scope>
    <source>
        <strain evidence="12">AG4-R118</strain>
    </source>
</reference>
<evidence type="ECO:0000256" key="9">
    <source>
        <dbReference type="SAM" id="Phobius"/>
    </source>
</evidence>
<keyword evidence="3" id="KW-0677">Repeat</keyword>
<feature type="region of interest" description="Disordered" evidence="8">
    <location>
        <begin position="407"/>
        <end position="499"/>
    </location>
</feature>
<feature type="transmembrane region" description="Helical" evidence="9">
    <location>
        <begin position="163"/>
        <end position="183"/>
    </location>
</feature>
<dbReference type="PANTHER" id="PTHR12064">
    <property type="entry name" value="METAL TRANSPORTER CNNM"/>
    <property type="match status" value="1"/>
</dbReference>